<keyword evidence="5" id="KW-1185">Reference proteome</keyword>
<dbReference type="GO" id="GO:0008137">
    <property type="term" value="F:NADH dehydrogenase (ubiquinone) activity"/>
    <property type="evidence" value="ECO:0007669"/>
    <property type="project" value="InterPro"/>
</dbReference>
<evidence type="ECO:0000313" key="5">
    <source>
        <dbReference type="Proteomes" id="UP000007812"/>
    </source>
</evidence>
<feature type="domain" description="NADH:ubiquinone oxidoreductase 30kDa subunit" evidence="3">
    <location>
        <begin position="30"/>
        <end position="151"/>
    </location>
</feature>
<accession>F4FZR7</accession>
<dbReference type="AlphaFoldDB" id="F4FZR7"/>
<proteinExistence type="inferred from homology"/>
<dbReference type="GO" id="GO:0016651">
    <property type="term" value="F:oxidoreductase activity, acting on NAD(P)H"/>
    <property type="evidence" value="ECO:0007669"/>
    <property type="project" value="InterPro"/>
</dbReference>
<dbReference type="PATRIC" id="fig|1006006.8.peg.389"/>
<dbReference type="InterPro" id="IPR037232">
    <property type="entry name" value="NADH_quin_OxRdtase_su_C/D-like"/>
</dbReference>
<dbReference type="HOGENOM" id="CLU_042628_6_1_2"/>
<protein>
    <submittedName>
        <fullName evidence="4">NADH dehydrogenase subunit C</fullName>
    </submittedName>
</protein>
<evidence type="ECO:0000259" key="3">
    <source>
        <dbReference type="Pfam" id="PF00329"/>
    </source>
</evidence>
<gene>
    <name evidence="4" type="ordered locus">Mcup_0388</name>
</gene>
<organism evidence="4 5">
    <name type="scientific">Metallosphaera cuprina (strain Ar-4)</name>
    <dbReference type="NCBI Taxonomy" id="1006006"/>
    <lineage>
        <taxon>Archaea</taxon>
        <taxon>Thermoproteota</taxon>
        <taxon>Thermoprotei</taxon>
        <taxon>Sulfolobales</taxon>
        <taxon>Sulfolobaceae</taxon>
        <taxon>Metallosphaera</taxon>
    </lineage>
</organism>
<dbReference type="Gene3D" id="3.30.460.80">
    <property type="entry name" value="NADH:ubiquinone oxidoreductase, 30kDa subunit"/>
    <property type="match status" value="1"/>
</dbReference>
<evidence type="ECO:0000313" key="4">
    <source>
        <dbReference type="EMBL" id="AEB94496.1"/>
    </source>
</evidence>
<dbReference type="SUPFAM" id="SSF143243">
    <property type="entry name" value="Nqo5-like"/>
    <property type="match status" value="1"/>
</dbReference>
<name>F4FZR7_METCR</name>
<dbReference type="STRING" id="1006006.Mcup_0388"/>
<dbReference type="PANTHER" id="PTHR10884">
    <property type="entry name" value="NADH DEHYDROGENASE UBIQUINONE IRON-SULFUR PROTEIN 3"/>
    <property type="match status" value="1"/>
</dbReference>
<evidence type="ECO:0000256" key="1">
    <source>
        <dbReference type="ARBA" id="ARBA00007569"/>
    </source>
</evidence>
<dbReference type="RefSeq" id="WP_013736994.1">
    <property type="nucleotide sequence ID" value="NC_015435.1"/>
</dbReference>
<dbReference type="eggNOG" id="arCOG01551">
    <property type="taxonomic scope" value="Archaea"/>
</dbReference>
<sequence length="160" mass="18300">MSQKPIEIVVKVLQDRKIQVKAEGENRGSIEVEKTRLLEVATVLKEIGFDHVKSVTGIDYPEQGKFQVIYHVSSYDLNLGQVILALKTWATYKDPVVPSLLTVWGSVWTGERETYEMLGITFEGNPDMRRFFLPEDFEGVYPLRKSFKIRTEGLFVDKSA</sequence>
<reference evidence="4 5" key="1">
    <citation type="journal article" date="2011" name="J. Bacteriol.">
        <title>Complete genome sequence of Metallosphaera cuprina, a metal sulfide-oxidizing archaeon from a hot spring.</title>
        <authorList>
            <person name="Liu L.J."/>
            <person name="You X.Y."/>
            <person name="Zheng H."/>
            <person name="Wang S."/>
            <person name="Jiang C.Y."/>
            <person name="Liu S.J."/>
        </authorList>
    </citation>
    <scope>NUCLEOTIDE SEQUENCE [LARGE SCALE GENOMIC DNA]</scope>
    <source>
        <strain evidence="4 5">Ar-4</strain>
    </source>
</reference>
<dbReference type="NCBIfam" id="NF004734">
    <property type="entry name" value="PRK06074.2-1"/>
    <property type="match status" value="1"/>
</dbReference>
<dbReference type="NCBIfam" id="TIGR01961">
    <property type="entry name" value="NuoC_fam"/>
    <property type="match status" value="1"/>
</dbReference>
<dbReference type="KEGG" id="mcn:Mcup_0388"/>
<evidence type="ECO:0000256" key="2">
    <source>
        <dbReference type="ARBA" id="ARBA00022448"/>
    </source>
</evidence>
<dbReference type="EMBL" id="CP002656">
    <property type="protein sequence ID" value="AEB94496.1"/>
    <property type="molecule type" value="Genomic_DNA"/>
</dbReference>
<dbReference type="Proteomes" id="UP000007812">
    <property type="component" value="Chromosome"/>
</dbReference>
<dbReference type="InterPro" id="IPR001268">
    <property type="entry name" value="NADH_UbQ_OxRdtase_30kDa_su"/>
</dbReference>
<dbReference type="GeneID" id="10492582"/>
<dbReference type="PANTHER" id="PTHR10884:SF14">
    <property type="entry name" value="NADH DEHYDROGENASE [UBIQUINONE] IRON-SULFUR PROTEIN 3, MITOCHONDRIAL"/>
    <property type="match status" value="1"/>
</dbReference>
<dbReference type="Pfam" id="PF00329">
    <property type="entry name" value="Complex1_30kDa"/>
    <property type="match status" value="1"/>
</dbReference>
<dbReference type="InterPro" id="IPR010218">
    <property type="entry name" value="NADH_DH_suC"/>
</dbReference>
<keyword evidence="2" id="KW-0813">Transport</keyword>
<dbReference type="OrthoDB" id="43567at2157"/>
<comment type="similarity">
    <text evidence="1">Belongs to the complex I 30 kDa subunit family.</text>
</comment>